<dbReference type="InterPro" id="IPR032710">
    <property type="entry name" value="NTF2-like_dom_sf"/>
</dbReference>
<dbReference type="Proteomes" id="UP000094224">
    <property type="component" value="Unassembled WGS sequence"/>
</dbReference>
<accession>A0A1E3SDF4</accession>
<organism evidence="2 3">
    <name type="scientific">Mycobacterium sherrisii</name>
    <dbReference type="NCBI Taxonomy" id="243061"/>
    <lineage>
        <taxon>Bacteria</taxon>
        <taxon>Bacillati</taxon>
        <taxon>Actinomycetota</taxon>
        <taxon>Actinomycetes</taxon>
        <taxon>Mycobacteriales</taxon>
        <taxon>Mycobacteriaceae</taxon>
        <taxon>Mycobacterium</taxon>
        <taxon>Mycobacterium simiae complex</taxon>
    </lineage>
</organism>
<dbReference type="EMBL" id="MIHC01000068">
    <property type="protein sequence ID" value="ODR00169.1"/>
    <property type="molecule type" value="Genomic_DNA"/>
</dbReference>
<reference evidence="3" key="1">
    <citation type="submission" date="2016-09" db="EMBL/GenBank/DDBJ databases">
        <authorList>
            <person name="Greninger A.L."/>
            <person name="Jerome K.R."/>
            <person name="Mcnair B."/>
            <person name="Wallis C."/>
            <person name="Fang F."/>
        </authorList>
    </citation>
    <scope>NUCLEOTIDE SEQUENCE [LARGE SCALE GENOMIC DNA]</scope>
    <source>
        <strain evidence="3">BC1_M4</strain>
    </source>
</reference>
<dbReference type="AlphaFoldDB" id="A0A1E3SDF4"/>
<gene>
    <name evidence="2" type="ORF">BHQ21_24620</name>
</gene>
<proteinExistence type="predicted"/>
<evidence type="ECO:0000313" key="2">
    <source>
        <dbReference type="EMBL" id="ODR00169.1"/>
    </source>
</evidence>
<evidence type="ECO:0000313" key="3">
    <source>
        <dbReference type="Proteomes" id="UP000094224"/>
    </source>
</evidence>
<keyword evidence="3" id="KW-1185">Reference proteome</keyword>
<comment type="caution">
    <text evidence="2">The sequence shown here is derived from an EMBL/GenBank/DDBJ whole genome shotgun (WGS) entry which is preliminary data.</text>
</comment>
<feature type="domain" description="SnoaL-like" evidence="1">
    <location>
        <begin position="16"/>
        <end position="119"/>
    </location>
</feature>
<evidence type="ECO:0000259" key="1">
    <source>
        <dbReference type="Pfam" id="PF12680"/>
    </source>
</evidence>
<dbReference type="InterPro" id="IPR037401">
    <property type="entry name" value="SnoaL-like"/>
</dbReference>
<dbReference type="STRING" id="243061.AWC25_24980"/>
<protein>
    <submittedName>
        <fullName evidence="2">Polyketide cyclase</fullName>
    </submittedName>
</protein>
<name>A0A1E3SDF4_9MYCO</name>
<dbReference type="Gene3D" id="3.10.450.50">
    <property type="match status" value="1"/>
</dbReference>
<dbReference type="Pfam" id="PF12680">
    <property type="entry name" value="SnoaL_2"/>
    <property type="match status" value="1"/>
</dbReference>
<dbReference type="SUPFAM" id="SSF54427">
    <property type="entry name" value="NTF2-like"/>
    <property type="match status" value="1"/>
</dbReference>
<sequence length="132" mass="14258">MTDTTSAAPRFSAEVFAAFWAAPDLSRGLPILADDIVGYWPSDPEPVRGIEAYTAKITEILSAAPDLQLEVVDSATVPGAVDGEELVFLHYTGRGTGPAGPFQIRGLDRVRTRDGLVVENVIRYDPPFLERG</sequence>
<dbReference type="RefSeq" id="WP_069402896.1">
    <property type="nucleotide sequence ID" value="NZ_JBKFED010000004.1"/>
</dbReference>